<sequence length="73" mass="8271">KANVVADALSHKTMASLRVSPLSMVHELKAQHTILEIDDEGHTVVAWHVQPVLIDQIRMTAQNDEKYQKLLKE</sequence>
<proteinExistence type="predicted"/>
<evidence type="ECO:0000313" key="2">
    <source>
        <dbReference type="Proteomes" id="UP001174677"/>
    </source>
</evidence>
<keyword evidence="2" id="KW-1185">Reference proteome</keyword>
<protein>
    <recommendedName>
        <fullName evidence="3">Reverse transcriptase domain-containing protein</fullName>
    </recommendedName>
</protein>
<name>A0ABQ9KYA9_HEVBR</name>
<gene>
    <name evidence="1" type="ORF">P3X46_025978</name>
</gene>
<evidence type="ECO:0000313" key="1">
    <source>
        <dbReference type="EMBL" id="KAJ9152410.1"/>
    </source>
</evidence>
<accession>A0ABQ9KYA9</accession>
<feature type="non-terminal residue" evidence="1">
    <location>
        <position position="1"/>
    </location>
</feature>
<comment type="caution">
    <text evidence="1">The sequence shown here is derived from an EMBL/GenBank/DDBJ whole genome shotgun (WGS) entry which is preliminary data.</text>
</comment>
<dbReference type="EMBL" id="JARPOI010000015">
    <property type="protein sequence ID" value="KAJ9152410.1"/>
    <property type="molecule type" value="Genomic_DNA"/>
</dbReference>
<reference evidence="1 2" key="1">
    <citation type="journal article" date="2023" name="Plant Biotechnol. J.">
        <title>Chromosome-level wild Hevea brasiliensis genome provides new tools for genomic-assisted breeding and valuable loci to elevate rubber yield.</title>
        <authorList>
            <person name="Cheng H."/>
            <person name="Song X."/>
            <person name="Hu Y."/>
            <person name="Wu T."/>
            <person name="Yang Q."/>
            <person name="An Z."/>
            <person name="Feng S."/>
            <person name="Deng Z."/>
            <person name="Wu W."/>
            <person name="Zeng X."/>
            <person name="Tu M."/>
            <person name="Wang X."/>
            <person name="Huang H."/>
        </authorList>
    </citation>
    <scope>NUCLEOTIDE SEQUENCE [LARGE SCALE GENOMIC DNA]</scope>
    <source>
        <strain evidence="1">MT/VB/25A 57/8</strain>
    </source>
</reference>
<feature type="non-terminal residue" evidence="1">
    <location>
        <position position="73"/>
    </location>
</feature>
<dbReference type="Proteomes" id="UP001174677">
    <property type="component" value="Chromosome 15"/>
</dbReference>
<evidence type="ECO:0008006" key="3">
    <source>
        <dbReference type="Google" id="ProtNLM"/>
    </source>
</evidence>
<organism evidence="1 2">
    <name type="scientific">Hevea brasiliensis</name>
    <name type="common">Para rubber tree</name>
    <name type="synonym">Siphonia brasiliensis</name>
    <dbReference type="NCBI Taxonomy" id="3981"/>
    <lineage>
        <taxon>Eukaryota</taxon>
        <taxon>Viridiplantae</taxon>
        <taxon>Streptophyta</taxon>
        <taxon>Embryophyta</taxon>
        <taxon>Tracheophyta</taxon>
        <taxon>Spermatophyta</taxon>
        <taxon>Magnoliopsida</taxon>
        <taxon>eudicotyledons</taxon>
        <taxon>Gunneridae</taxon>
        <taxon>Pentapetalae</taxon>
        <taxon>rosids</taxon>
        <taxon>fabids</taxon>
        <taxon>Malpighiales</taxon>
        <taxon>Euphorbiaceae</taxon>
        <taxon>Crotonoideae</taxon>
        <taxon>Micrandreae</taxon>
        <taxon>Hevea</taxon>
    </lineage>
</organism>